<dbReference type="GO" id="GO:0016538">
    <property type="term" value="F:cyclin-dependent protein serine/threonine kinase regulator activity"/>
    <property type="evidence" value="ECO:0007669"/>
    <property type="project" value="InterPro"/>
</dbReference>
<dbReference type="PANTHER" id="PTHR10026">
    <property type="entry name" value="CYCLIN"/>
    <property type="match status" value="1"/>
</dbReference>
<reference evidence="7" key="2">
    <citation type="submission" date="2015-01" db="EMBL/GenBank/DDBJ databases">
        <title>Evolutionary Origins and Diversification of the Mycorrhizal Mutualists.</title>
        <authorList>
            <consortium name="DOE Joint Genome Institute"/>
            <consortium name="Mycorrhizal Genomics Consortium"/>
            <person name="Kohler A."/>
            <person name="Kuo A."/>
            <person name="Nagy L.G."/>
            <person name="Floudas D."/>
            <person name="Copeland A."/>
            <person name="Barry K.W."/>
            <person name="Cichocki N."/>
            <person name="Veneault-Fourrey C."/>
            <person name="LaButti K."/>
            <person name="Lindquist E.A."/>
            <person name="Lipzen A."/>
            <person name="Lundell T."/>
            <person name="Morin E."/>
            <person name="Murat C."/>
            <person name="Riley R."/>
            <person name="Ohm R."/>
            <person name="Sun H."/>
            <person name="Tunlid A."/>
            <person name="Henrissat B."/>
            <person name="Grigoriev I.V."/>
            <person name="Hibbett D.S."/>
            <person name="Martin F."/>
        </authorList>
    </citation>
    <scope>NUCLEOTIDE SEQUENCE [LARGE SCALE GENOMIC DNA]</scope>
    <source>
        <strain evidence="7">Zn</strain>
    </source>
</reference>
<evidence type="ECO:0000256" key="2">
    <source>
        <dbReference type="ARBA" id="ARBA00014912"/>
    </source>
</evidence>
<dbReference type="Proteomes" id="UP000054321">
    <property type="component" value="Unassembled WGS sequence"/>
</dbReference>
<dbReference type="Pfam" id="PF00134">
    <property type="entry name" value="Cyclin_N"/>
    <property type="match status" value="1"/>
</dbReference>
<dbReference type="InterPro" id="IPR036915">
    <property type="entry name" value="Cyclin-like_sf"/>
</dbReference>
<protein>
    <recommendedName>
        <fullName evidence="2">RNA polymerase II holoenzyme cyclin-like subunit</fullName>
    </recommendedName>
</protein>
<dbReference type="HOGENOM" id="CLU_022000_7_1_1"/>
<keyword evidence="3" id="KW-0195">Cyclin</keyword>
<feature type="region of interest" description="Disordered" evidence="4">
    <location>
        <begin position="369"/>
        <end position="414"/>
    </location>
</feature>
<dbReference type="SMART" id="SM00385">
    <property type="entry name" value="CYCLIN"/>
    <property type="match status" value="2"/>
</dbReference>
<evidence type="ECO:0000313" key="7">
    <source>
        <dbReference type="Proteomes" id="UP000054321"/>
    </source>
</evidence>
<dbReference type="InParanoid" id="A0A0C3DIE2"/>
<feature type="compositionally biased region" description="Acidic residues" evidence="4">
    <location>
        <begin position="405"/>
        <end position="414"/>
    </location>
</feature>
<dbReference type="InterPro" id="IPR013763">
    <property type="entry name" value="Cyclin-like_dom"/>
</dbReference>
<feature type="compositionally biased region" description="Polar residues" evidence="4">
    <location>
        <begin position="257"/>
        <end position="266"/>
    </location>
</feature>
<keyword evidence="7" id="KW-1185">Reference proteome</keyword>
<comment type="similarity">
    <text evidence="1">Belongs to the cyclin family. Cyclin C subfamily.</text>
</comment>
<dbReference type="FunFam" id="1.10.472.10:FF:000072">
    <property type="entry name" value="Cyclin Pch1"/>
    <property type="match status" value="1"/>
</dbReference>
<feature type="region of interest" description="Disordered" evidence="4">
    <location>
        <begin position="253"/>
        <end position="332"/>
    </location>
</feature>
<dbReference type="AlphaFoldDB" id="A0A0C3DIE2"/>
<dbReference type="InterPro" id="IPR006671">
    <property type="entry name" value="Cyclin_N"/>
</dbReference>
<reference evidence="6 7" key="1">
    <citation type="submission" date="2014-04" db="EMBL/GenBank/DDBJ databases">
        <authorList>
            <consortium name="DOE Joint Genome Institute"/>
            <person name="Kuo A."/>
            <person name="Martino E."/>
            <person name="Perotto S."/>
            <person name="Kohler A."/>
            <person name="Nagy L.G."/>
            <person name="Floudas D."/>
            <person name="Copeland A."/>
            <person name="Barry K.W."/>
            <person name="Cichocki N."/>
            <person name="Veneault-Fourrey C."/>
            <person name="LaButti K."/>
            <person name="Lindquist E.A."/>
            <person name="Lipzen A."/>
            <person name="Lundell T."/>
            <person name="Morin E."/>
            <person name="Murat C."/>
            <person name="Sun H."/>
            <person name="Tunlid A."/>
            <person name="Henrissat B."/>
            <person name="Grigoriev I.V."/>
            <person name="Hibbett D.S."/>
            <person name="Martin F."/>
            <person name="Nordberg H.P."/>
            <person name="Cantor M.N."/>
            <person name="Hua S.X."/>
        </authorList>
    </citation>
    <scope>NUCLEOTIDE SEQUENCE [LARGE SCALE GENOMIC DNA]</scope>
    <source>
        <strain evidence="6 7">Zn</strain>
    </source>
</reference>
<name>A0A0C3DIE2_OIDMZ</name>
<dbReference type="STRING" id="913774.A0A0C3DIE2"/>
<accession>A0A0C3DIE2</accession>
<dbReference type="CDD" id="cd20546">
    <property type="entry name" value="CYCLIN_SpCG1C_ScCTK2-like_rpt2"/>
    <property type="match status" value="1"/>
</dbReference>
<feature type="domain" description="Cyclin-like" evidence="5">
    <location>
        <begin position="157"/>
        <end position="244"/>
    </location>
</feature>
<dbReference type="GO" id="GO:0006357">
    <property type="term" value="P:regulation of transcription by RNA polymerase II"/>
    <property type="evidence" value="ECO:0007669"/>
    <property type="project" value="InterPro"/>
</dbReference>
<dbReference type="InterPro" id="IPR043198">
    <property type="entry name" value="Cyclin/Ssn8"/>
</dbReference>
<dbReference type="Gene3D" id="1.10.472.10">
    <property type="entry name" value="Cyclin-like"/>
    <property type="match status" value="2"/>
</dbReference>
<feature type="domain" description="Cyclin-like" evidence="5">
    <location>
        <begin position="40"/>
        <end position="144"/>
    </location>
</feature>
<gene>
    <name evidence="6" type="ORF">OIDMADRAFT_161287</name>
</gene>
<organism evidence="6 7">
    <name type="scientific">Oidiodendron maius (strain Zn)</name>
    <dbReference type="NCBI Taxonomy" id="913774"/>
    <lineage>
        <taxon>Eukaryota</taxon>
        <taxon>Fungi</taxon>
        <taxon>Dikarya</taxon>
        <taxon>Ascomycota</taxon>
        <taxon>Pezizomycotina</taxon>
        <taxon>Leotiomycetes</taxon>
        <taxon>Leotiomycetes incertae sedis</taxon>
        <taxon>Myxotrichaceae</taxon>
        <taxon>Oidiodendron</taxon>
    </lineage>
</organism>
<sequence>MESDTSSQWLFTDAEINSTPSTLDKLPIVEERCRRAKGVNFIIQAGILLKLPQLTLATASVFFHRFFMRSSMVPERGGLHHYNIAATALFLATKTEENCRKTKEIVIAVAKVAQKNASLIIDEQSKEYWRWRDNILLYEELMLEHLTFDVVLQSPYNYLYNFLQKLHVEDNKQLRNVAWAYLNDSCLTMLCLLMSPKDIAIGALYFAAKFTGEKIPDDEGGDPWWTQLGGRPDLIIKAVTVLYEFYTENPLKRSENPYAQSPSSMTNEDDLDGTRMRTFSSSLATPSPEGMHRSQRSQNGNVEHTTDAEESAPVLFNSSYTPAESKRADDLGSSDVALKEAANDPATHEGNSHPNGIAELVPVNAVAISGTATSTPKRKADDVTMPASKKPKADSADTVATPDSAESEDGELKE</sequence>
<evidence type="ECO:0000256" key="4">
    <source>
        <dbReference type="SAM" id="MobiDB-lite"/>
    </source>
</evidence>
<proteinExistence type="inferred from homology"/>
<dbReference type="SUPFAM" id="SSF47954">
    <property type="entry name" value="Cyclin-like"/>
    <property type="match status" value="2"/>
</dbReference>
<dbReference type="OrthoDB" id="25002at2759"/>
<evidence type="ECO:0000313" key="6">
    <source>
        <dbReference type="EMBL" id="KIN01778.1"/>
    </source>
</evidence>
<evidence type="ECO:0000256" key="3">
    <source>
        <dbReference type="RuleBase" id="RU000383"/>
    </source>
</evidence>
<evidence type="ECO:0000259" key="5">
    <source>
        <dbReference type="SMART" id="SM00385"/>
    </source>
</evidence>
<dbReference type="EMBL" id="KN832875">
    <property type="protein sequence ID" value="KIN01778.1"/>
    <property type="molecule type" value="Genomic_DNA"/>
</dbReference>
<evidence type="ECO:0000256" key="1">
    <source>
        <dbReference type="ARBA" id="ARBA00008638"/>
    </source>
</evidence>